<dbReference type="InterPro" id="IPR006900">
    <property type="entry name" value="Sec23/24_helical_dom"/>
</dbReference>
<dbReference type="Pfam" id="PF04810">
    <property type="entry name" value="zf-Sec23_Sec24"/>
    <property type="match status" value="1"/>
</dbReference>
<dbReference type="InterPro" id="IPR036174">
    <property type="entry name" value="Znf_Sec23_Sec24_sf"/>
</dbReference>
<feature type="compositionally biased region" description="Low complexity" evidence="4">
    <location>
        <begin position="587"/>
        <end position="621"/>
    </location>
</feature>
<organism evidence="8 9">
    <name type="scientific">Diaphorina citri</name>
    <name type="common">Asian citrus psyllid</name>
    <dbReference type="NCBI Taxonomy" id="121845"/>
    <lineage>
        <taxon>Eukaryota</taxon>
        <taxon>Metazoa</taxon>
        <taxon>Ecdysozoa</taxon>
        <taxon>Arthropoda</taxon>
        <taxon>Hexapoda</taxon>
        <taxon>Insecta</taxon>
        <taxon>Pterygota</taxon>
        <taxon>Neoptera</taxon>
        <taxon>Paraneoptera</taxon>
        <taxon>Hemiptera</taxon>
        <taxon>Sternorrhyncha</taxon>
        <taxon>Psylloidea</taxon>
        <taxon>Psyllidae</taxon>
        <taxon>Diaphorininae</taxon>
        <taxon>Diaphorina</taxon>
    </lineage>
</organism>
<keyword evidence="2" id="KW-0813">Transport</keyword>
<dbReference type="InterPro" id="IPR006895">
    <property type="entry name" value="Znf_Sec23_Sec24"/>
</dbReference>
<keyword evidence="9" id="KW-0176">Collagen</keyword>
<feature type="compositionally biased region" description="Low complexity" evidence="4">
    <location>
        <begin position="28"/>
        <end position="45"/>
    </location>
</feature>
<feature type="non-terminal residue" evidence="9">
    <location>
        <position position="1"/>
    </location>
</feature>
<sequence>GGPPSGLGGPPSGLGGPPSGLGGPVQNGPPTGLGVPPSSSLSGPPLSGPGVGGSRPNLGRPQYARLPPQQTYPQSGFPSQPGQQPGFPPQPTGQQQPGFPPQPTGQSGFPPQPSGLQQPGFPPQPQSQSGFPPQPSAQPGFPPQPSGQPGFPPSQGPGQGFPQQNFPQQPGFPPMPSQQKFPPQQSPPGFPPQPGSGYPQQPGYPQGPGGYQQQQQEFSPPGMQYPNTRPQPTAQKKLDPDNMPSRVRTICQLVVVGMTLQLIWHAQYNTKNQYQPTRADGPPSNMPPLPVDPMKFSNIAPPVSSGVNFYGNNSSTLKQTSNFPPTSEPNSLLSNASAPSPLPSNLLGHHQQNLNAYLPPNQQNQSGKSSPNTAFGPNTTGPLNQFPPAQSNQNEAQSKPPSQEPLGDFQQQSARKSASPQQPGPNDNHDNGLNTSDPSPPVQRPPQSFTPNPNTQRPPSVHQEPDGAPAPNVQSPNTFSSSAFKPSTGGPFQPLKPSQPSFPPQQGDTSPSSIKSPGPQRNFPSGPQGFQPSQPGGENSFLQSPSQPQQSQSFSSPPKSEALPPSNSGGFAQMGSGDPASYPNQVSTPGPSFSSPPGAITSSSMSFTPSSGPSQGVSSPGFPTSAGNVQSPQQPPQSSQAGTQPPSGGLNGLPSGLRSSPLTGPPSGLSGPPLNGPPSFGGPQFNSPPSSLGGPNVGSPPQNRPPSSFGGPQSPPSSLVGPLQNGPPSTFGGPPQNRPPSSFGGPQISSPSSSLGGPPQNLGGPLQNGPPSSFGGPPQSGPPSTFGSPPQNRPPSSFGAPQMNNPSSSLGGPAQNLGGPLQNGPPSSFGGPPQNRPPSSFGGPQISSPSSSFGGPAQNLGGPLQNGPPSSFGGPSSRPPSSFSGPPSGLGGPPSGLGGPTLSGPPSSLGGPSTFGGAPQSGPPSSFPGPSSGLGGPPSGLGGPSSGLGGPPAGLGGPPSGLGGPPSGLGGPPSGLGGPTQNGPPTGLGAPPSSSLSGPPLSGPGVGGTRPNLGRPQYARPPPQQTYPQSGFPSQPGQQPGFPPQPTGQQQPGFPPQPTGQSGFPPQPSGLQQPGFPPQPQSQSGFPPQPSAQPGFPPQPSGQPGFPPSQGPGQGFPQQNFPQQPGFPPMPSQQKFPPQQSPPGFPPQPGSGYPQQPGYPQGPGGYQQQQQEFSPPGMQYPNTRPQPTAQKKLDPDNMPSRIQVMQDDRKSRSGEFRTDQRGGLPPLVTTPFTVQDQGNCSPRFVRSTMYSVPTTADLMKQVSVPFGLVISPLARVAEGEMEPPEADFSQSGGPVRCGRCKAYMAPFMQFVDGGRRFHCPMCKATTDVPETYFAHMDALGQRMDKYQRPELCLGSYELIVSEQYCRDSKFPNPPALIFILDVSYSNVKSGLVQLLCSRMAEILAELTNERLRVGFITYASSVHFYNIKVRLKCKLLVFNSSLPIYEAPGKLAHRDDRKMLGTDKEKTVLAPQNTTYNSLAQDCVNSGVSVDLFVFNNAYVDLATIGQVARLTGGQIYKYTYFQANVDGDRLIDDVRRNMSRPTAYDAVMRVRTSTGIRPTDFYGHMFMSNTTGRNRRKIADKEILYPFALSMFGDKLYWTDWKTWSIHVFDKRANQASLVKPELLEVTDVHEMFMPLLDGFLGTVQEAGAAIESLMEQIPALFQDTRETETLLLPAIQAGMEALKANDTTGKLLVFNSSLPIYEAPGKLAHRDDRKMLGTDKEKTVLAPQNTTYNSLAQDCVNSGVYHAPKIWSTPPLDTVLITTLFFFPPGVRKVRVHNLSLNCTAQMADIYRFCELDTLMNFFAKQCATKITDTTPRALRDALVTKTATILSTYRKNCASPGSSLGQLILPECLKLLPLYVNP</sequence>
<dbReference type="SUPFAM" id="SSF81811">
    <property type="entry name" value="Helical domain of Sec23/24"/>
    <property type="match status" value="1"/>
</dbReference>
<feature type="compositionally biased region" description="Gly residues" evidence="4">
    <location>
        <begin position="1"/>
        <end position="25"/>
    </location>
</feature>
<dbReference type="Gene3D" id="3.40.50.410">
    <property type="entry name" value="von Willebrand factor, type A domain"/>
    <property type="match status" value="3"/>
</dbReference>
<feature type="compositionally biased region" description="Low complexity" evidence="4">
    <location>
        <begin position="1166"/>
        <end position="1179"/>
    </location>
</feature>
<dbReference type="GO" id="GO:0000149">
    <property type="term" value="F:SNARE binding"/>
    <property type="evidence" value="ECO:0007669"/>
    <property type="project" value="TreeGrafter"/>
</dbReference>
<feature type="compositionally biased region" description="Polar residues" evidence="4">
    <location>
        <begin position="316"/>
        <end position="325"/>
    </location>
</feature>
<dbReference type="InterPro" id="IPR006896">
    <property type="entry name" value="Sec23/24_trunk_dom"/>
</dbReference>
<comment type="similarity">
    <text evidence="1">Belongs to the SEC23/SEC24 family. SEC24 subfamily.</text>
</comment>
<feature type="compositionally biased region" description="Basic and acidic residues" evidence="4">
    <location>
        <begin position="1206"/>
        <end position="1220"/>
    </location>
</feature>
<feature type="compositionally biased region" description="Pro residues" evidence="4">
    <location>
        <begin position="1087"/>
        <end position="1110"/>
    </location>
</feature>
<feature type="domain" description="Sec23/Sec24 trunk" evidence="6">
    <location>
        <begin position="1371"/>
        <end position="1431"/>
    </location>
</feature>
<evidence type="ECO:0000256" key="1">
    <source>
        <dbReference type="ARBA" id="ARBA00008334"/>
    </source>
</evidence>
<feature type="compositionally biased region" description="Pro residues" evidence="4">
    <location>
        <begin position="1139"/>
        <end position="1149"/>
    </location>
</feature>
<feature type="compositionally biased region" description="Polar residues" evidence="4">
    <location>
        <begin position="1180"/>
        <end position="1189"/>
    </location>
</feature>
<dbReference type="PANTHER" id="PTHR13803:SF4">
    <property type="entry name" value="SECRETORY 24CD, ISOFORM C"/>
    <property type="match status" value="1"/>
</dbReference>
<dbReference type="Pfam" id="PF04815">
    <property type="entry name" value="Sec23_helical"/>
    <property type="match status" value="1"/>
</dbReference>
<evidence type="ECO:0000259" key="5">
    <source>
        <dbReference type="Pfam" id="PF04810"/>
    </source>
</evidence>
<keyword evidence="8" id="KW-1185">Reference proteome</keyword>
<feature type="compositionally biased region" description="Low complexity" evidence="4">
    <location>
        <begin position="73"/>
        <end position="85"/>
    </location>
</feature>
<feature type="compositionally biased region" description="Low complexity" evidence="4">
    <location>
        <begin position="104"/>
        <end position="119"/>
    </location>
</feature>
<dbReference type="GO" id="GO:0090110">
    <property type="term" value="P:COPII-coated vesicle cargo loading"/>
    <property type="evidence" value="ECO:0007669"/>
    <property type="project" value="TreeGrafter"/>
</dbReference>
<evidence type="ECO:0000256" key="4">
    <source>
        <dbReference type="SAM" id="MobiDB-lite"/>
    </source>
</evidence>
<dbReference type="InterPro" id="IPR036175">
    <property type="entry name" value="Sec23/24_helical_dom_sf"/>
</dbReference>
<evidence type="ECO:0000259" key="7">
    <source>
        <dbReference type="Pfam" id="PF04815"/>
    </source>
</evidence>
<gene>
    <name evidence="9" type="primary">LOC103512163</name>
</gene>
<feature type="compositionally biased region" description="Low complexity" evidence="4">
    <location>
        <begin position="1115"/>
        <end position="1124"/>
    </location>
</feature>
<dbReference type="Gene3D" id="2.30.30.380">
    <property type="entry name" value="Zn-finger domain of Sec23/24"/>
    <property type="match status" value="1"/>
</dbReference>
<evidence type="ECO:0000313" key="8">
    <source>
        <dbReference type="Proteomes" id="UP000079169"/>
    </source>
</evidence>
<dbReference type="InterPro" id="IPR050550">
    <property type="entry name" value="SEC23_SEC24_subfamily"/>
</dbReference>
<feature type="compositionally biased region" description="Gly residues" evidence="4">
    <location>
        <begin position="888"/>
        <end position="901"/>
    </location>
</feature>
<feature type="compositionally biased region" description="Pro residues" evidence="4">
    <location>
        <begin position="132"/>
        <end position="155"/>
    </location>
</feature>
<feature type="compositionally biased region" description="Low complexity" evidence="4">
    <location>
        <begin position="705"/>
        <end position="718"/>
    </location>
</feature>
<dbReference type="GO" id="GO:0006886">
    <property type="term" value="P:intracellular protein transport"/>
    <property type="evidence" value="ECO:0007669"/>
    <property type="project" value="InterPro"/>
</dbReference>
<feature type="domain" description="Sec23/Sec24 helical" evidence="7">
    <location>
        <begin position="1798"/>
        <end position="1864"/>
    </location>
</feature>
<feature type="compositionally biased region" description="Low complexity" evidence="4">
    <location>
        <begin position="1150"/>
        <end position="1159"/>
    </location>
</feature>
<feature type="compositionally biased region" description="Polar residues" evidence="4">
    <location>
        <begin position="409"/>
        <end position="437"/>
    </location>
</feature>
<dbReference type="KEGG" id="dci:103512163"/>
<proteinExistence type="inferred from homology"/>
<dbReference type="Proteomes" id="UP000079169">
    <property type="component" value="Unplaced"/>
</dbReference>
<feature type="compositionally biased region" description="Low complexity" evidence="4">
    <location>
        <begin position="329"/>
        <end position="347"/>
    </location>
</feature>
<dbReference type="Pfam" id="PF04811">
    <property type="entry name" value="Sec23_trunk"/>
    <property type="match status" value="3"/>
</dbReference>
<evidence type="ECO:0000256" key="2">
    <source>
        <dbReference type="ARBA" id="ARBA00022448"/>
    </source>
</evidence>
<evidence type="ECO:0000256" key="3">
    <source>
        <dbReference type="ARBA" id="ARBA00022927"/>
    </source>
</evidence>
<dbReference type="Gene3D" id="1.20.120.730">
    <property type="entry name" value="Sec23/Sec24 helical domain"/>
    <property type="match status" value="1"/>
</dbReference>
<feature type="compositionally biased region" description="Low complexity" evidence="4">
    <location>
        <begin position="983"/>
        <end position="1000"/>
    </location>
</feature>
<dbReference type="InterPro" id="IPR036465">
    <property type="entry name" value="vWFA_dom_sf"/>
</dbReference>
<feature type="compositionally biased region" description="Low complexity" evidence="4">
    <location>
        <begin position="867"/>
        <end position="887"/>
    </location>
</feature>
<dbReference type="PANTHER" id="PTHR13803">
    <property type="entry name" value="SEC24-RELATED PROTEIN"/>
    <property type="match status" value="1"/>
</dbReference>
<feature type="compositionally biased region" description="Low complexity" evidence="4">
    <location>
        <begin position="739"/>
        <end position="790"/>
    </location>
</feature>
<dbReference type="SUPFAM" id="SSF82919">
    <property type="entry name" value="Zn-finger domain of Sec23/24"/>
    <property type="match status" value="1"/>
</dbReference>
<feature type="compositionally biased region" description="Low complexity" evidence="4">
    <location>
        <begin position="195"/>
        <end position="204"/>
    </location>
</feature>
<dbReference type="RefSeq" id="XP_026681525.1">
    <property type="nucleotide sequence ID" value="XM_026825724.1"/>
</dbReference>
<feature type="domain" description="Zinc finger Sec23/Sec24-type" evidence="5">
    <location>
        <begin position="1294"/>
        <end position="1332"/>
    </location>
</feature>
<reference evidence="9" key="1">
    <citation type="submission" date="2025-08" db="UniProtKB">
        <authorList>
            <consortium name="RefSeq"/>
        </authorList>
    </citation>
    <scope>IDENTIFICATION</scope>
</reference>
<feature type="compositionally biased region" description="Low complexity" evidence="4">
    <location>
        <begin position="160"/>
        <end position="169"/>
    </location>
</feature>
<dbReference type="GO" id="GO:0070971">
    <property type="term" value="C:endoplasmic reticulum exit site"/>
    <property type="evidence" value="ECO:0007669"/>
    <property type="project" value="TreeGrafter"/>
</dbReference>
<feature type="compositionally biased region" description="Low complexity" evidence="4">
    <location>
        <begin position="211"/>
        <end position="224"/>
    </location>
</feature>
<feature type="compositionally biased region" description="Polar residues" evidence="4">
    <location>
        <begin position="472"/>
        <end position="485"/>
    </location>
</feature>
<feature type="compositionally biased region" description="Pro residues" evidence="4">
    <location>
        <begin position="184"/>
        <end position="194"/>
    </location>
</feature>
<feature type="compositionally biased region" description="Polar residues" evidence="4">
    <location>
        <begin position="496"/>
        <end position="515"/>
    </location>
</feature>
<dbReference type="SUPFAM" id="SSF53300">
    <property type="entry name" value="vWA-like"/>
    <property type="match status" value="2"/>
</dbReference>
<feature type="compositionally biased region" description="Low complexity" evidence="4">
    <location>
        <begin position="630"/>
        <end position="683"/>
    </location>
</feature>
<dbReference type="GO" id="GO:0030127">
    <property type="term" value="C:COPII vesicle coat"/>
    <property type="evidence" value="ECO:0007669"/>
    <property type="project" value="InterPro"/>
</dbReference>
<feature type="compositionally biased region" description="Polar residues" evidence="4">
    <location>
        <begin position="350"/>
        <end position="401"/>
    </location>
</feature>
<dbReference type="Gene3D" id="2.60.40.1670">
    <property type="entry name" value="beta-sandwich domain of Sec23/24"/>
    <property type="match status" value="1"/>
</dbReference>
<feature type="compositionally biased region" description="Low complexity" evidence="4">
    <location>
        <begin position="523"/>
        <end position="560"/>
    </location>
</feature>
<evidence type="ECO:0000313" key="9">
    <source>
        <dbReference type="RefSeq" id="XP_026681525.1"/>
    </source>
</evidence>
<keyword evidence="3" id="KW-0653">Protein transport</keyword>
<name>A0A3Q0J477_DIACI</name>
<dbReference type="GO" id="GO:0008270">
    <property type="term" value="F:zinc ion binding"/>
    <property type="evidence" value="ECO:0007669"/>
    <property type="project" value="InterPro"/>
</dbReference>
<dbReference type="PaxDb" id="121845-A0A3Q0J477"/>
<feature type="compositionally biased region" description="Low complexity" evidence="4">
    <location>
        <begin position="1028"/>
        <end position="1040"/>
    </location>
</feature>
<feature type="compositionally biased region" description="Polar residues" evidence="4">
    <location>
        <begin position="225"/>
        <end position="234"/>
    </location>
</feature>
<feature type="compositionally biased region" description="Gly residues" evidence="4">
    <location>
        <begin position="932"/>
        <end position="980"/>
    </location>
</feature>
<feature type="compositionally biased region" description="Low complexity" evidence="4">
    <location>
        <begin position="902"/>
        <end position="920"/>
    </location>
</feature>
<evidence type="ECO:0000259" key="6">
    <source>
        <dbReference type="Pfam" id="PF04811"/>
    </source>
</evidence>
<feature type="compositionally biased region" description="Polar residues" evidence="4">
    <location>
        <begin position="445"/>
        <end position="458"/>
    </location>
</feature>
<dbReference type="GeneID" id="103512163"/>
<accession>A0A3Q0J477</accession>
<feature type="region of interest" description="Disordered" evidence="4">
    <location>
        <begin position="316"/>
        <end position="1230"/>
    </location>
</feature>
<feature type="region of interest" description="Disordered" evidence="4">
    <location>
        <begin position="1"/>
        <end position="243"/>
    </location>
</feature>
<protein>
    <submittedName>
        <fullName evidence="9">Collagen alpha-1(III) chain</fullName>
    </submittedName>
</protein>
<feature type="domain" description="Sec23/Sec24 trunk" evidence="6">
    <location>
        <begin position="1607"/>
        <end position="1746"/>
    </location>
</feature>
<dbReference type="GO" id="GO:0005581">
    <property type="term" value="C:collagen trimer"/>
    <property type="evidence" value="ECO:0007669"/>
    <property type="project" value="UniProtKB-KW"/>
</dbReference>
<dbReference type="STRING" id="121845.A0A3Q0J477"/>
<dbReference type="SUPFAM" id="SSF81995">
    <property type="entry name" value="beta-sandwich domain of Sec23/24"/>
    <property type="match status" value="1"/>
</dbReference>
<feature type="compositionally biased region" description="Low complexity" evidence="4">
    <location>
        <begin position="1059"/>
        <end position="1074"/>
    </location>
</feature>
<feature type="domain" description="Sec23/Sec24 trunk" evidence="6">
    <location>
        <begin position="1433"/>
        <end position="1538"/>
    </location>
</feature>